<dbReference type="Proteomes" id="UP001497482">
    <property type="component" value="Chromosome 17"/>
</dbReference>
<gene>
    <name evidence="1" type="ORF">KC01_LOCUS15561</name>
</gene>
<reference evidence="1 2" key="1">
    <citation type="submission" date="2024-04" db="EMBL/GenBank/DDBJ databases">
        <authorList>
            <person name="Waldvogel A.-M."/>
            <person name="Schoenle A."/>
        </authorList>
    </citation>
    <scope>NUCLEOTIDE SEQUENCE [LARGE SCALE GENOMIC DNA]</scope>
</reference>
<name>A0AAV2K5X1_KNICA</name>
<evidence type="ECO:0000313" key="1">
    <source>
        <dbReference type="EMBL" id="CAL1585332.1"/>
    </source>
</evidence>
<organism evidence="1 2">
    <name type="scientific">Knipowitschia caucasica</name>
    <name type="common">Caucasian dwarf goby</name>
    <name type="synonym">Pomatoschistus caucasicus</name>
    <dbReference type="NCBI Taxonomy" id="637954"/>
    <lineage>
        <taxon>Eukaryota</taxon>
        <taxon>Metazoa</taxon>
        <taxon>Chordata</taxon>
        <taxon>Craniata</taxon>
        <taxon>Vertebrata</taxon>
        <taxon>Euteleostomi</taxon>
        <taxon>Actinopterygii</taxon>
        <taxon>Neopterygii</taxon>
        <taxon>Teleostei</taxon>
        <taxon>Neoteleostei</taxon>
        <taxon>Acanthomorphata</taxon>
        <taxon>Gobiaria</taxon>
        <taxon>Gobiiformes</taxon>
        <taxon>Gobioidei</taxon>
        <taxon>Gobiidae</taxon>
        <taxon>Gobiinae</taxon>
        <taxon>Knipowitschia</taxon>
    </lineage>
</organism>
<accession>A0AAV2K5X1</accession>
<dbReference type="EMBL" id="OZ035839">
    <property type="protein sequence ID" value="CAL1585332.1"/>
    <property type="molecule type" value="Genomic_DNA"/>
</dbReference>
<evidence type="ECO:0000313" key="2">
    <source>
        <dbReference type="Proteomes" id="UP001497482"/>
    </source>
</evidence>
<dbReference type="AlphaFoldDB" id="A0AAV2K5X1"/>
<keyword evidence="2" id="KW-1185">Reference proteome</keyword>
<proteinExistence type="predicted"/>
<protein>
    <submittedName>
        <fullName evidence="1">Uncharacterized protein</fullName>
    </submittedName>
</protein>
<sequence length="109" mass="11651">MPSVNTGFRKCCLDHGKAASHVETLELTYLLTQSGKSWGSFVCLSLDPGLQDPASSPWKPLCGHEAAEVVSAGRSPGRVVSKISGVFSQSTPAVSEAQSRCEVMLRQWS</sequence>